<organism evidence="2 3">
    <name type="scientific">Sphenostylis stenocarpa</name>
    <dbReference type="NCBI Taxonomy" id="92480"/>
    <lineage>
        <taxon>Eukaryota</taxon>
        <taxon>Viridiplantae</taxon>
        <taxon>Streptophyta</taxon>
        <taxon>Embryophyta</taxon>
        <taxon>Tracheophyta</taxon>
        <taxon>Spermatophyta</taxon>
        <taxon>Magnoliopsida</taxon>
        <taxon>eudicotyledons</taxon>
        <taxon>Gunneridae</taxon>
        <taxon>Pentapetalae</taxon>
        <taxon>rosids</taxon>
        <taxon>fabids</taxon>
        <taxon>Fabales</taxon>
        <taxon>Fabaceae</taxon>
        <taxon>Papilionoideae</taxon>
        <taxon>50 kb inversion clade</taxon>
        <taxon>NPAAA clade</taxon>
        <taxon>indigoferoid/millettioid clade</taxon>
        <taxon>Phaseoleae</taxon>
        <taxon>Sphenostylis</taxon>
    </lineage>
</organism>
<comment type="similarity">
    <text evidence="1">Belongs to the ARG7 family.</text>
</comment>
<dbReference type="Gramene" id="rna-AYBTSS11_LOCUS23322">
    <property type="protein sequence ID" value="CAJ1971321.1"/>
    <property type="gene ID" value="gene-AYBTSS11_LOCUS23322"/>
</dbReference>
<evidence type="ECO:0000256" key="1">
    <source>
        <dbReference type="ARBA" id="ARBA00006974"/>
    </source>
</evidence>
<reference evidence="2" key="1">
    <citation type="submission" date="2023-10" db="EMBL/GenBank/DDBJ databases">
        <authorList>
            <person name="Domelevo Entfellner J.-B."/>
        </authorList>
    </citation>
    <scope>NUCLEOTIDE SEQUENCE</scope>
</reference>
<dbReference type="Pfam" id="PF02519">
    <property type="entry name" value="Auxin_inducible"/>
    <property type="match status" value="1"/>
</dbReference>
<accession>A0AA86SRN6</accession>
<name>A0AA86SRN6_9FABA</name>
<dbReference type="Proteomes" id="UP001189624">
    <property type="component" value="Chromosome 8"/>
</dbReference>
<protein>
    <recommendedName>
        <fullName evidence="4">Small auxin up regulated protein</fullName>
    </recommendedName>
</protein>
<dbReference type="InterPro" id="IPR003676">
    <property type="entry name" value="SAUR_fam"/>
</dbReference>
<dbReference type="PANTHER" id="PTHR31374:SF30">
    <property type="entry name" value="SAUR-LIKE AUXIN-RESPONSIVE FAMILY PROTEIN"/>
    <property type="match status" value="1"/>
</dbReference>
<gene>
    <name evidence="2" type="ORF">AYBTSS11_LOCUS23322</name>
</gene>
<keyword evidence="3" id="KW-1185">Reference proteome</keyword>
<evidence type="ECO:0000313" key="3">
    <source>
        <dbReference type="Proteomes" id="UP001189624"/>
    </source>
</evidence>
<dbReference type="EMBL" id="OY731405">
    <property type="protein sequence ID" value="CAJ1971321.1"/>
    <property type="molecule type" value="Genomic_DNA"/>
</dbReference>
<dbReference type="PANTHER" id="PTHR31374">
    <property type="entry name" value="AUXIN-INDUCED PROTEIN-LIKE-RELATED"/>
    <property type="match status" value="1"/>
</dbReference>
<sequence>MEAVRKGYVPVLVGKEGNMMEKIWVSIKVIQHPSIVELLDQSAKEFGYQRQGLLRIMYDPDNFKALIREASKNCI</sequence>
<dbReference type="AlphaFoldDB" id="A0AA86SRN6"/>
<proteinExistence type="inferred from homology"/>
<evidence type="ECO:0008006" key="4">
    <source>
        <dbReference type="Google" id="ProtNLM"/>
    </source>
</evidence>
<dbReference type="GO" id="GO:0009733">
    <property type="term" value="P:response to auxin"/>
    <property type="evidence" value="ECO:0007669"/>
    <property type="project" value="InterPro"/>
</dbReference>
<evidence type="ECO:0000313" key="2">
    <source>
        <dbReference type="EMBL" id="CAJ1971321.1"/>
    </source>
</evidence>